<evidence type="ECO:0000313" key="3">
    <source>
        <dbReference type="Proteomes" id="UP000606786"/>
    </source>
</evidence>
<accession>A0A811UHN5</accession>
<feature type="compositionally biased region" description="Polar residues" evidence="1">
    <location>
        <begin position="21"/>
        <end position="35"/>
    </location>
</feature>
<feature type="region of interest" description="Disordered" evidence="1">
    <location>
        <begin position="11"/>
        <end position="49"/>
    </location>
</feature>
<dbReference type="Proteomes" id="UP000606786">
    <property type="component" value="Unassembled WGS sequence"/>
</dbReference>
<feature type="compositionally biased region" description="Basic and acidic residues" evidence="1">
    <location>
        <begin position="37"/>
        <end position="46"/>
    </location>
</feature>
<organism evidence="2 3">
    <name type="scientific">Ceratitis capitata</name>
    <name type="common">Mediterranean fruit fly</name>
    <name type="synonym">Tephritis capitata</name>
    <dbReference type="NCBI Taxonomy" id="7213"/>
    <lineage>
        <taxon>Eukaryota</taxon>
        <taxon>Metazoa</taxon>
        <taxon>Ecdysozoa</taxon>
        <taxon>Arthropoda</taxon>
        <taxon>Hexapoda</taxon>
        <taxon>Insecta</taxon>
        <taxon>Pterygota</taxon>
        <taxon>Neoptera</taxon>
        <taxon>Endopterygota</taxon>
        <taxon>Diptera</taxon>
        <taxon>Brachycera</taxon>
        <taxon>Muscomorpha</taxon>
        <taxon>Tephritoidea</taxon>
        <taxon>Tephritidae</taxon>
        <taxon>Ceratitis</taxon>
        <taxon>Ceratitis</taxon>
    </lineage>
</organism>
<proteinExistence type="predicted"/>
<dbReference type="AlphaFoldDB" id="A0A811UHN5"/>
<evidence type="ECO:0000313" key="2">
    <source>
        <dbReference type="EMBL" id="CAD6997476.1"/>
    </source>
</evidence>
<keyword evidence="3" id="KW-1185">Reference proteome</keyword>
<comment type="caution">
    <text evidence="2">The sequence shown here is derived from an EMBL/GenBank/DDBJ whole genome shotgun (WGS) entry which is preliminary data.</text>
</comment>
<protein>
    <submittedName>
        <fullName evidence="2">(Mediterranean fruit fly) hypothetical protein</fullName>
    </submittedName>
</protein>
<reference evidence="2" key="1">
    <citation type="submission" date="2020-11" db="EMBL/GenBank/DDBJ databases">
        <authorList>
            <person name="Whitehead M."/>
        </authorList>
    </citation>
    <scope>NUCLEOTIDE SEQUENCE</scope>
    <source>
        <strain evidence="2">EGII</strain>
    </source>
</reference>
<name>A0A811UHN5_CERCA</name>
<evidence type="ECO:0000256" key="1">
    <source>
        <dbReference type="SAM" id="MobiDB-lite"/>
    </source>
</evidence>
<dbReference type="EMBL" id="CAJHJT010000012">
    <property type="protein sequence ID" value="CAD6997476.1"/>
    <property type="molecule type" value="Genomic_DNA"/>
</dbReference>
<gene>
    <name evidence="2" type="ORF">CCAP1982_LOCUS6118</name>
</gene>
<sequence length="71" mass="7954">MREKPCQKLQLVTYDVLDPSPSATSNSARNVTSERQAGPEDEHQSKDDDEWQLTRVYSCSACFSGYGLQPT</sequence>